<dbReference type="OMA" id="HHTVTYP"/>
<keyword evidence="4" id="KW-0808">Transferase</keyword>
<dbReference type="InterPro" id="IPR000182">
    <property type="entry name" value="GNAT_dom"/>
</dbReference>
<gene>
    <name evidence="4" type="ORF">GTW20_01725</name>
    <name evidence="3" type="ORF">VSQ78_06285</name>
</gene>
<sequence>MATEVTDVPDRRRYEITSDGELAGFAEYIPTGDMLTFTHTEIDPAFEGKGLGGTLVREALDDVRARGLSILPMCPFVRDWIGRHRDYVDLVYRSSGE</sequence>
<dbReference type="Proteomes" id="UP000467124">
    <property type="component" value="Unassembled WGS sequence"/>
</dbReference>
<dbReference type="SUPFAM" id="SSF55729">
    <property type="entry name" value="Acyl-CoA N-acyltransferases (Nat)"/>
    <property type="match status" value="1"/>
</dbReference>
<dbReference type="PANTHER" id="PTHR31435">
    <property type="entry name" value="PROTEIN NATD1"/>
    <property type="match status" value="1"/>
</dbReference>
<evidence type="ECO:0000313" key="6">
    <source>
        <dbReference type="Proteomes" id="UP001585053"/>
    </source>
</evidence>
<dbReference type="EMBL" id="WWHY01000001">
    <property type="protein sequence ID" value="MYR31022.1"/>
    <property type="molecule type" value="Genomic_DNA"/>
</dbReference>
<name>A0A7K2IM18_9ACTN</name>
<reference evidence="3 6" key="2">
    <citation type="submission" date="2024-01" db="EMBL/GenBank/DDBJ databases">
        <title>Genome mining of biosynthetic gene clusters to explore secondary metabolites of Streptomyces sp.</title>
        <authorList>
            <person name="Baig A."/>
            <person name="Ajitkumar Shintre N."/>
            <person name="Kumar H."/>
            <person name="Anbarasu A."/>
            <person name="Ramaiah S."/>
        </authorList>
    </citation>
    <scope>NUCLEOTIDE SEQUENCE [LARGE SCALE GENOMIC DNA]</scope>
    <source>
        <strain evidence="3 6">A01</strain>
    </source>
</reference>
<dbReference type="EC" id="2.3.1.-" evidence="3"/>
<dbReference type="Proteomes" id="UP001585053">
    <property type="component" value="Unassembled WGS sequence"/>
</dbReference>
<reference evidence="4 5" key="1">
    <citation type="journal article" date="2019" name="Nat. Commun.">
        <title>The antimicrobial potential of Streptomyces from insect microbiomes.</title>
        <authorList>
            <person name="Chevrette M.G."/>
            <person name="Carlson C.M."/>
            <person name="Ortega H.E."/>
            <person name="Thomas C."/>
            <person name="Ananiev G.E."/>
            <person name="Barns K.J."/>
            <person name="Book A.J."/>
            <person name="Cagnazzo J."/>
            <person name="Carlos C."/>
            <person name="Flanigan W."/>
            <person name="Grubbs K.J."/>
            <person name="Horn H.A."/>
            <person name="Hoffmann F.M."/>
            <person name="Klassen J.L."/>
            <person name="Knack J.J."/>
            <person name="Lewin G.R."/>
            <person name="McDonald B.R."/>
            <person name="Muller L."/>
            <person name="Melo W.G.P."/>
            <person name="Pinto-Tomas A.A."/>
            <person name="Schmitz A."/>
            <person name="Wendt-Pienkowski E."/>
            <person name="Wildman S."/>
            <person name="Zhao M."/>
            <person name="Zhang F."/>
            <person name="Bugni T.S."/>
            <person name="Andes D.R."/>
            <person name="Pupo M.T."/>
            <person name="Currie C.R."/>
        </authorList>
    </citation>
    <scope>NUCLEOTIDE SEQUENCE [LARGE SCALE GENOMIC DNA]</scope>
    <source>
        <strain evidence="4 5">SID5840</strain>
    </source>
</reference>
<dbReference type="EMBL" id="JAYMRS010000001">
    <property type="protein sequence ID" value="MFB8767305.1"/>
    <property type="molecule type" value="Genomic_DNA"/>
</dbReference>
<comment type="caution">
    <text evidence="4">The sequence shown here is derived from an EMBL/GenBank/DDBJ whole genome shotgun (WGS) entry which is preliminary data.</text>
</comment>
<keyword evidence="6" id="KW-1185">Reference proteome</keyword>
<dbReference type="PANTHER" id="PTHR31435:SF10">
    <property type="entry name" value="BSR4717 PROTEIN"/>
    <property type="match status" value="1"/>
</dbReference>
<evidence type="ECO:0000313" key="5">
    <source>
        <dbReference type="Proteomes" id="UP000467124"/>
    </source>
</evidence>
<keyword evidence="3" id="KW-0012">Acyltransferase</keyword>
<protein>
    <submittedName>
        <fullName evidence="4">GNAT family N-acetyltransferase</fullName>
        <ecNumber evidence="3">2.3.1.-</ecNumber>
    </submittedName>
</protein>
<dbReference type="GeneID" id="91392046"/>
<evidence type="ECO:0000259" key="1">
    <source>
        <dbReference type="PROSITE" id="PS51186"/>
    </source>
</evidence>
<dbReference type="InterPro" id="IPR016181">
    <property type="entry name" value="Acyl_CoA_acyltransferase"/>
</dbReference>
<accession>A0A7K2IM18</accession>
<dbReference type="Gene3D" id="3.40.630.30">
    <property type="match status" value="1"/>
</dbReference>
<dbReference type="Pfam" id="PF14542">
    <property type="entry name" value="Acetyltransf_CG"/>
    <property type="match status" value="1"/>
</dbReference>
<organism evidence="4 5">
    <name type="scientific">Nocardiopsis alba</name>
    <dbReference type="NCBI Taxonomy" id="53437"/>
    <lineage>
        <taxon>Bacteria</taxon>
        <taxon>Bacillati</taxon>
        <taxon>Actinomycetota</taxon>
        <taxon>Actinomycetes</taxon>
        <taxon>Streptosporangiales</taxon>
        <taxon>Nocardiopsidaceae</taxon>
        <taxon>Nocardiopsis</taxon>
    </lineage>
</organism>
<feature type="domain" description="N-acetyltransferase" evidence="2">
    <location>
        <begin position="6"/>
        <end position="92"/>
    </location>
</feature>
<dbReference type="InterPro" id="IPR031165">
    <property type="entry name" value="GNAT_YJDJ"/>
</dbReference>
<dbReference type="PROSITE" id="PS51729">
    <property type="entry name" value="GNAT_YJDJ"/>
    <property type="match status" value="1"/>
</dbReference>
<dbReference type="InterPro" id="IPR045057">
    <property type="entry name" value="Gcn5-rel_NAT"/>
</dbReference>
<proteinExistence type="predicted"/>
<dbReference type="AlphaFoldDB" id="A0A7K2IM18"/>
<dbReference type="RefSeq" id="WP_014911861.1">
    <property type="nucleotide sequence ID" value="NZ_BAZE01000006.1"/>
</dbReference>
<dbReference type="CDD" id="cd04301">
    <property type="entry name" value="NAT_SF"/>
    <property type="match status" value="1"/>
</dbReference>
<dbReference type="PROSITE" id="PS51186">
    <property type="entry name" value="GNAT"/>
    <property type="match status" value="1"/>
</dbReference>
<evidence type="ECO:0000313" key="4">
    <source>
        <dbReference type="EMBL" id="MYR31022.1"/>
    </source>
</evidence>
<evidence type="ECO:0000259" key="2">
    <source>
        <dbReference type="PROSITE" id="PS51729"/>
    </source>
</evidence>
<feature type="domain" description="N-acetyltransferase" evidence="1">
    <location>
        <begin position="1"/>
        <end position="97"/>
    </location>
</feature>
<evidence type="ECO:0000313" key="3">
    <source>
        <dbReference type="EMBL" id="MFB8767305.1"/>
    </source>
</evidence>
<dbReference type="GO" id="GO:0016747">
    <property type="term" value="F:acyltransferase activity, transferring groups other than amino-acyl groups"/>
    <property type="evidence" value="ECO:0007669"/>
    <property type="project" value="InterPro"/>
</dbReference>